<dbReference type="RefSeq" id="WP_024925501.1">
    <property type="nucleotide sequence ID" value="NZ_MDEO01000035.1"/>
</dbReference>
<evidence type="ECO:0000313" key="2">
    <source>
        <dbReference type="Proteomes" id="UP000094412"/>
    </source>
</evidence>
<dbReference type="EMBL" id="MDEO01000035">
    <property type="protein sequence ID" value="OCX14758.1"/>
    <property type="molecule type" value="Genomic_DNA"/>
</dbReference>
<dbReference type="Proteomes" id="UP000094412">
    <property type="component" value="Unassembled WGS sequence"/>
</dbReference>
<reference evidence="1 2" key="1">
    <citation type="submission" date="2016-08" db="EMBL/GenBank/DDBJ databases">
        <title>Whole genome sequence of Mesorhizobium sp. strain UASWS1009 isolated from industrial sewage.</title>
        <authorList>
            <person name="Crovadore J."/>
            <person name="Calmin G."/>
            <person name="Chablais R."/>
            <person name="Cochard B."/>
            <person name="Lefort F."/>
        </authorList>
    </citation>
    <scope>NUCLEOTIDE SEQUENCE [LARGE SCALE GENOMIC DNA]</scope>
    <source>
        <strain evidence="1 2">UASWS1009</strain>
    </source>
</reference>
<proteinExistence type="predicted"/>
<evidence type="ECO:0008006" key="3">
    <source>
        <dbReference type="Google" id="ProtNLM"/>
    </source>
</evidence>
<keyword evidence="2" id="KW-1185">Reference proteome</keyword>
<accession>A0A1C2DJ18</accession>
<dbReference type="InterPro" id="IPR009964">
    <property type="entry name" value="DUF1491"/>
</dbReference>
<sequence length="115" mass="12940">MRVTTDLWVSALVRRAFSSSGFAAILQRGATEAGAVFVLTRDRFGEVTLYGPAPQTSYDNARPDERLFGKLETTLDEEVVIKRLEREKKFDPDIWVVEIEPGSEPVEELIAIRTP</sequence>
<name>A0A1C2DJ18_9HYPH</name>
<comment type="caution">
    <text evidence="1">The sequence shown here is derived from an EMBL/GenBank/DDBJ whole genome shotgun (WGS) entry which is preliminary data.</text>
</comment>
<evidence type="ECO:0000313" key="1">
    <source>
        <dbReference type="EMBL" id="OCX14758.1"/>
    </source>
</evidence>
<dbReference type="Pfam" id="PF07372">
    <property type="entry name" value="DUF1491"/>
    <property type="match status" value="1"/>
</dbReference>
<dbReference type="Gene3D" id="3.40.1530.20">
    <property type="entry name" value="Protein of unknown function (DUF1491)"/>
    <property type="match status" value="1"/>
</dbReference>
<dbReference type="STRING" id="1566387.QV13_20250"/>
<protein>
    <recommendedName>
        <fullName evidence="3">DUF1491 family protein</fullName>
    </recommendedName>
</protein>
<dbReference type="OrthoDB" id="9809136at2"/>
<organism evidence="1 2">
    <name type="scientific">Mesorhizobium hungaricum</name>
    <dbReference type="NCBI Taxonomy" id="1566387"/>
    <lineage>
        <taxon>Bacteria</taxon>
        <taxon>Pseudomonadati</taxon>
        <taxon>Pseudomonadota</taxon>
        <taxon>Alphaproteobacteria</taxon>
        <taxon>Hyphomicrobiales</taxon>
        <taxon>Phyllobacteriaceae</taxon>
        <taxon>Mesorhizobium</taxon>
    </lineage>
</organism>
<dbReference type="AlphaFoldDB" id="A0A1C2DJ18"/>
<gene>
    <name evidence="1" type="ORF">QV13_20250</name>
</gene>